<evidence type="ECO:0000256" key="2">
    <source>
        <dbReference type="ARBA" id="ARBA00022840"/>
    </source>
</evidence>
<evidence type="ECO:0000256" key="1">
    <source>
        <dbReference type="ARBA" id="ARBA00022741"/>
    </source>
</evidence>
<dbReference type="OrthoDB" id="266718at2759"/>
<dbReference type="Pfam" id="PF00069">
    <property type="entry name" value="Pkinase"/>
    <property type="match status" value="1"/>
</dbReference>
<dbReference type="Proteomes" id="UP000008983">
    <property type="component" value="Unassembled WGS sequence"/>
</dbReference>
<keyword evidence="1 3" id="KW-0547">Nucleotide-binding</keyword>
<feature type="domain" description="Protein kinase" evidence="4">
    <location>
        <begin position="4"/>
        <end position="148"/>
    </location>
</feature>
<dbReference type="PANTHER" id="PTHR46562">
    <property type="entry name" value="SERINE/THREONINE-KINASE ULK4-LIKE PROTEIN-RELATED"/>
    <property type="match status" value="1"/>
</dbReference>
<evidence type="ECO:0000256" key="3">
    <source>
        <dbReference type="PROSITE-ProRule" id="PRU10141"/>
    </source>
</evidence>
<feature type="binding site" evidence="3">
    <location>
        <position position="33"/>
    </location>
    <ligand>
        <name>ATP</name>
        <dbReference type="ChEBI" id="CHEBI:30616"/>
    </ligand>
</feature>
<gene>
    <name evidence="5" type="ORF">IMG5_081200</name>
</gene>
<dbReference type="GO" id="GO:0005524">
    <property type="term" value="F:ATP binding"/>
    <property type="evidence" value="ECO:0007669"/>
    <property type="project" value="UniProtKB-UniRule"/>
</dbReference>
<dbReference type="OMA" id="YEWYETN"/>
<dbReference type="FunFam" id="3.30.200.20:FF:000042">
    <property type="entry name" value="Aurora kinase A"/>
    <property type="match status" value="1"/>
</dbReference>
<dbReference type="RefSeq" id="XP_004036472.1">
    <property type="nucleotide sequence ID" value="XM_004036424.1"/>
</dbReference>
<dbReference type="GeneID" id="14908651"/>
<evidence type="ECO:0000313" key="6">
    <source>
        <dbReference type="Proteomes" id="UP000008983"/>
    </source>
</evidence>
<dbReference type="eggNOG" id="KOG0597">
    <property type="taxonomic scope" value="Eukaryota"/>
</dbReference>
<dbReference type="PANTHER" id="PTHR46562:SF1">
    <property type="entry name" value="SERINE_THREONINE-PROTEIN KINASE ULK4"/>
    <property type="match status" value="1"/>
</dbReference>
<evidence type="ECO:0000313" key="5">
    <source>
        <dbReference type="EMBL" id="EGR32486.1"/>
    </source>
</evidence>
<dbReference type="InterPro" id="IPR000719">
    <property type="entry name" value="Prot_kinase_dom"/>
</dbReference>
<keyword evidence="2 3" id="KW-0067">ATP-binding</keyword>
<dbReference type="InterPro" id="IPR017441">
    <property type="entry name" value="Protein_kinase_ATP_BS"/>
</dbReference>
<keyword evidence="6" id="KW-1185">Reference proteome</keyword>
<reference evidence="5 6" key="1">
    <citation type="submission" date="2011-07" db="EMBL/GenBank/DDBJ databases">
        <authorList>
            <person name="Coyne R."/>
            <person name="Brami D."/>
            <person name="Johnson J."/>
            <person name="Hostetler J."/>
            <person name="Hannick L."/>
            <person name="Clark T."/>
            <person name="Cassidy-Hanley D."/>
            <person name="Inman J."/>
        </authorList>
    </citation>
    <scope>NUCLEOTIDE SEQUENCE [LARGE SCALE GENOMIC DNA]</scope>
    <source>
        <strain evidence="5 6">G5</strain>
    </source>
</reference>
<proteinExistence type="predicted"/>
<dbReference type="STRING" id="857967.G0QQL9"/>
<dbReference type="GO" id="GO:0008017">
    <property type="term" value="F:microtubule binding"/>
    <property type="evidence" value="ECO:0007669"/>
    <property type="project" value="InterPro"/>
</dbReference>
<dbReference type="EMBL" id="GL983657">
    <property type="protein sequence ID" value="EGR32486.1"/>
    <property type="molecule type" value="Genomic_DNA"/>
</dbReference>
<dbReference type="InterPro" id="IPR044591">
    <property type="entry name" value="RUK"/>
</dbReference>
<accession>G0QQL9</accession>
<protein>
    <recommendedName>
        <fullName evidence="4">Protein kinase domain-containing protein</fullName>
    </recommendedName>
</protein>
<dbReference type="InParanoid" id="G0QQL9"/>
<organism evidence="5 6">
    <name type="scientific">Ichthyophthirius multifiliis</name>
    <name type="common">White spot disease agent</name>
    <name type="synonym">Ich</name>
    <dbReference type="NCBI Taxonomy" id="5932"/>
    <lineage>
        <taxon>Eukaryota</taxon>
        <taxon>Sar</taxon>
        <taxon>Alveolata</taxon>
        <taxon>Ciliophora</taxon>
        <taxon>Intramacronucleata</taxon>
        <taxon>Oligohymenophorea</taxon>
        <taxon>Hymenostomatida</taxon>
        <taxon>Ophryoglenina</taxon>
        <taxon>Ichthyophthirius</taxon>
    </lineage>
</organism>
<dbReference type="PROSITE" id="PS00107">
    <property type="entry name" value="PROTEIN_KINASE_ATP"/>
    <property type="match status" value="1"/>
</dbReference>
<sequence length="148" mass="17967">MNNYHIYEEIGRGKYSVVYKGRKKRSIEYMAVKSLKKCRRNKVLNEVKIFHCLNHQNIMKYYNWYETRNHLWIIFEYCSGGDLLTLIEQDKKLPEQLIKNLARDLTAALQYLHSKGIIYCDLKHLMFYQTNMDNQRYVTLVYQEEQLI</sequence>
<dbReference type="PROSITE" id="PS50011">
    <property type="entry name" value="PROTEIN_KINASE_DOM"/>
    <property type="match status" value="1"/>
</dbReference>
<dbReference type="GO" id="GO:0004672">
    <property type="term" value="F:protein kinase activity"/>
    <property type="evidence" value="ECO:0007669"/>
    <property type="project" value="InterPro"/>
</dbReference>
<evidence type="ECO:0000259" key="4">
    <source>
        <dbReference type="PROSITE" id="PS50011"/>
    </source>
</evidence>
<dbReference type="InterPro" id="IPR011009">
    <property type="entry name" value="Kinase-like_dom_sf"/>
</dbReference>
<name>G0QQL9_ICHMU</name>
<dbReference type="SUPFAM" id="SSF56112">
    <property type="entry name" value="Protein kinase-like (PK-like)"/>
    <property type="match status" value="1"/>
</dbReference>
<dbReference type="AlphaFoldDB" id="G0QQL9"/>
<dbReference type="Gene3D" id="1.10.510.10">
    <property type="entry name" value="Transferase(Phosphotransferase) domain 1"/>
    <property type="match status" value="1"/>
</dbReference>